<feature type="compositionally biased region" description="Basic and acidic residues" evidence="1">
    <location>
        <begin position="120"/>
        <end position="129"/>
    </location>
</feature>
<keyword evidence="3" id="KW-1185">Reference proteome</keyword>
<reference evidence="2 3" key="1">
    <citation type="journal article" date="2013" name="Proc. Natl. Acad. Sci. U.S.A.">
        <title>The king cobra genome reveals dynamic gene evolution and adaptation in the snake venom system.</title>
        <authorList>
            <person name="Vonk F.J."/>
            <person name="Casewell N.R."/>
            <person name="Henkel C.V."/>
            <person name="Heimberg A.M."/>
            <person name="Jansen H.J."/>
            <person name="McCleary R.J."/>
            <person name="Kerkkamp H.M."/>
            <person name="Vos R.A."/>
            <person name="Guerreiro I."/>
            <person name="Calvete J.J."/>
            <person name="Wuster W."/>
            <person name="Woods A.E."/>
            <person name="Logan J.M."/>
            <person name="Harrison R.A."/>
            <person name="Castoe T.A."/>
            <person name="de Koning A.P."/>
            <person name="Pollock D.D."/>
            <person name="Yandell M."/>
            <person name="Calderon D."/>
            <person name="Renjifo C."/>
            <person name="Currier R.B."/>
            <person name="Salgado D."/>
            <person name="Pla D."/>
            <person name="Sanz L."/>
            <person name="Hyder A.S."/>
            <person name="Ribeiro J.M."/>
            <person name="Arntzen J.W."/>
            <person name="van den Thillart G.E."/>
            <person name="Boetzer M."/>
            <person name="Pirovano W."/>
            <person name="Dirks R.P."/>
            <person name="Spaink H.P."/>
            <person name="Duboule D."/>
            <person name="McGlinn E."/>
            <person name="Kini R.M."/>
            <person name="Richardson M.K."/>
        </authorList>
    </citation>
    <scope>NUCLEOTIDE SEQUENCE</scope>
    <source>
        <tissue evidence="2">Blood</tissue>
    </source>
</reference>
<protein>
    <submittedName>
        <fullName evidence="2">Uncharacterized protein</fullName>
    </submittedName>
</protein>
<evidence type="ECO:0000313" key="3">
    <source>
        <dbReference type="Proteomes" id="UP000018936"/>
    </source>
</evidence>
<dbReference type="Proteomes" id="UP000018936">
    <property type="component" value="Unassembled WGS sequence"/>
</dbReference>
<accession>V8N7V9</accession>
<sequence>MEQLFLHRCPTPFLTDGSPISSWKPPAMKLPQLPRATSVLYRCTELEGTFRRPYTISGRWQFSLLLKASSNEAPIISEGNFSSRACQKLAGKLTNILSCDLGMPFLQCAIVTLNGRERERNGAREKSCEQSHPIPGSPWHSMGMENAPLHPGGFTGALEEKAGEFLFLVQRETKAGFEKAAHVAKANTQRLSFSCPGESIYAVWAGRPQTRSPSPTPCLGRKPYLHHVRTNGISVFFFPACPEGPGRKGREEKEGRKKRRKEGREGKERKGRKEKREGGEKERRQE</sequence>
<evidence type="ECO:0000313" key="2">
    <source>
        <dbReference type="EMBL" id="ETE58374.1"/>
    </source>
</evidence>
<dbReference type="EMBL" id="AZIM01006839">
    <property type="protein sequence ID" value="ETE58374.1"/>
    <property type="molecule type" value="Genomic_DNA"/>
</dbReference>
<gene>
    <name evidence="2" type="ORF">L345_15907</name>
</gene>
<comment type="caution">
    <text evidence="2">The sequence shown here is derived from an EMBL/GenBank/DDBJ whole genome shotgun (WGS) entry which is preliminary data.</text>
</comment>
<feature type="compositionally biased region" description="Basic and acidic residues" evidence="1">
    <location>
        <begin position="274"/>
        <end position="286"/>
    </location>
</feature>
<organism evidence="2 3">
    <name type="scientific">Ophiophagus hannah</name>
    <name type="common">King cobra</name>
    <name type="synonym">Naja hannah</name>
    <dbReference type="NCBI Taxonomy" id="8665"/>
    <lineage>
        <taxon>Eukaryota</taxon>
        <taxon>Metazoa</taxon>
        <taxon>Chordata</taxon>
        <taxon>Craniata</taxon>
        <taxon>Vertebrata</taxon>
        <taxon>Euteleostomi</taxon>
        <taxon>Lepidosauria</taxon>
        <taxon>Squamata</taxon>
        <taxon>Bifurcata</taxon>
        <taxon>Unidentata</taxon>
        <taxon>Episquamata</taxon>
        <taxon>Toxicofera</taxon>
        <taxon>Serpentes</taxon>
        <taxon>Colubroidea</taxon>
        <taxon>Elapidae</taxon>
        <taxon>Elapinae</taxon>
        <taxon>Ophiophagus</taxon>
    </lineage>
</organism>
<dbReference type="AlphaFoldDB" id="V8N7V9"/>
<feature type="region of interest" description="Disordered" evidence="1">
    <location>
        <begin position="120"/>
        <end position="153"/>
    </location>
</feature>
<proteinExistence type="predicted"/>
<evidence type="ECO:0000256" key="1">
    <source>
        <dbReference type="SAM" id="MobiDB-lite"/>
    </source>
</evidence>
<feature type="region of interest" description="Disordered" evidence="1">
    <location>
        <begin position="239"/>
        <end position="286"/>
    </location>
</feature>
<feature type="non-terminal residue" evidence="2">
    <location>
        <position position="1"/>
    </location>
</feature>
<name>V8N7V9_OPHHA</name>
<feature type="compositionally biased region" description="Basic and acidic residues" evidence="1">
    <location>
        <begin position="245"/>
        <end position="255"/>
    </location>
</feature>